<sequence length="27" mass="2717">MSSQIPEPPPSAAHVKADNASIGELLG</sequence>
<accession>A0AAJ1T1X3</accession>
<feature type="non-terminal residue" evidence="3">
    <location>
        <position position="27"/>
    </location>
</feature>
<dbReference type="EMBL" id="JAUSTB010000017">
    <property type="protein sequence ID" value="MDQ0147827.1"/>
    <property type="molecule type" value="Genomic_DNA"/>
</dbReference>
<protein>
    <submittedName>
        <fullName evidence="3">Uncharacterized protein</fullName>
    </submittedName>
</protein>
<reference evidence="3 4" key="1">
    <citation type="submission" date="2023-07" db="EMBL/GenBank/DDBJ databases">
        <title>Sorghum-associated microbial communities from plants grown in Nebraska, USA.</title>
        <authorList>
            <person name="Schachtman D."/>
        </authorList>
    </citation>
    <scope>NUCLEOTIDE SEQUENCE [LARGE SCALE GENOMIC DNA]</scope>
    <source>
        <strain evidence="3 4">DS1001</strain>
    </source>
</reference>
<evidence type="ECO:0000256" key="1">
    <source>
        <dbReference type="SAM" id="MobiDB-lite"/>
    </source>
</evidence>
<gene>
    <name evidence="2" type="ORF">J2T23_002387</name>
    <name evidence="3" type="ORF">J2T23_003755</name>
</gene>
<evidence type="ECO:0000313" key="3">
    <source>
        <dbReference type="EMBL" id="MDQ0147827.1"/>
    </source>
</evidence>
<dbReference type="Proteomes" id="UP001239267">
    <property type="component" value="Unassembled WGS sequence"/>
</dbReference>
<keyword evidence="4" id="KW-1185">Reference proteome</keyword>
<proteinExistence type="predicted"/>
<dbReference type="AlphaFoldDB" id="A0AAJ1T1X3"/>
<name>A0AAJ1T1X3_9MICC</name>
<organism evidence="3 4">
    <name type="scientific">Pseudarthrobacter niigatensis</name>
    <dbReference type="NCBI Taxonomy" id="369935"/>
    <lineage>
        <taxon>Bacteria</taxon>
        <taxon>Bacillati</taxon>
        <taxon>Actinomycetota</taxon>
        <taxon>Actinomycetes</taxon>
        <taxon>Micrococcales</taxon>
        <taxon>Micrococcaceae</taxon>
        <taxon>Pseudarthrobacter</taxon>
    </lineage>
</organism>
<comment type="caution">
    <text evidence="3">The sequence shown here is derived from an EMBL/GenBank/DDBJ whole genome shotgun (WGS) entry which is preliminary data.</text>
</comment>
<evidence type="ECO:0000313" key="4">
    <source>
        <dbReference type="Proteomes" id="UP001239267"/>
    </source>
</evidence>
<feature type="compositionally biased region" description="Pro residues" evidence="1">
    <location>
        <begin position="1"/>
        <end position="11"/>
    </location>
</feature>
<dbReference type="EMBL" id="JAUSTB010000007">
    <property type="protein sequence ID" value="MDQ0146490.1"/>
    <property type="molecule type" value="Genomic_DNA"/>
</dbReference>
<feature type="region of interest" description="Disordered" evidence="1">
    <location>
        <begin position="1"/>
        <end position="27"/>
    </location>
</feature>
<evidence type="ECO:0000313" key="2">
    <source>
        <dbReference type="EMBL" id="MDQ0146490.1"/>
    </source>
</evidence>